<proteinExistence type="predicted"/>
<dbReference type="AlphaFoldDB" id="A0A370KY60"/>
<dbReference type="PANTHER" id="PTHR43537:SF24">
    <property type="entry name" value="GLUCONATE OPERON TRANSCRIPTIONAL REPRESSOR"/>
    <property type="match status" value="1"/>
</dbReference>
<organism evidence="5 6">
    <name type="scientific">Bosea caraganae</name>
    <dbReference type="NCBI Taxonomy" id="2763117"/>
    <lineage>
        <taxon>Bacteria</taxon>
        <taxon>Pseudomonadati</taxon>
        <taxon>Pseudomonadota</taxon>
        <taxon>Alphaproteobacteria</taxon>
        <taxon>Hyphomicrobiales</taxon>
        <taxon>Boseaceae</taxon>
        <taxon>Bosea</taxon>
    </lineage>
</organism>
<dbReference type="PRINTS" id="PR00035">
    <property type="entry name" value="HTHGNTR"/>
</dbReference>
<evidence type="ECO:0000313" key="5">
    <source>
        <dbReference type="EMBL" id="RDJ19934.1"/>
    </source>
</evidence>
<dbReference type="InterPro" id="IPR011711">
    <property type="entry name" value="GntR_C"/>
</dbReference>
<keyword evidence="3" id="KW-0804">Transcription</keyword>
<dbReference type="GO" id="GO:0003700">
    <property type="term" value="F:DNA-binding transcription factor activity"/>
    <property type="evidence" value="ECO:0007669"/>
    <property type="project" value="InterPro"/>
</dbReference>
<dbReference type="InterPro" id="IPR008920">
    <property type="entry name" value="TF_FadR/GntR_C"/>
</dbReference>
<gene>
    <name evidence="5" type="ORF">DWE98_27305</name>
</gene>
<sequence>MRQQQALMDDAEHERSGFGVREITADRIRTAVVSGELLPGQRLPERELCALTGASRATVREAVRQLETEGLITTIPYRGPVVSTLSEQEARDIYELRAMLEGQAGRLFVERASDELVVALRCTVEEIGRAHAAGDMVGVIANSDEFYVVLTKGAANKALSQALLTIHNRLALFRFSSTRWPGRAERSMAELREIATAVEARDAAAAEASCVRHIEAAAELALMVLAERMQGAAIAGRSRAPSLIGAKS</sequence>
<dbReference type="SMART" id="SM00895">
    <property type="entry name" value="FCD"/>
    <property type="match status" value="1"/>
</dbReference>
<evidence type="ECO:0000256" key="1">
    <source>
        <dbReference type="ARBA" id="ARBA00023015"/>
    </source>
</evidence>
<evidence type="ECO:0000259" key="4">
    <source>
        <dbReference type="PROSITE" id="PS50949"/>
    </source>
</evidence>
<keyword evidence="6" id="KW-1185">Reference proteome</keyword>
<dbReference type="EMBL" id="QQTP01000025">
    <property type="protein sequence ID" value="RDJ19934.1"/>
    <property type="molecule type" value="Genomic_DNA"/>
</dbReference>
<dbReference type="Gene3D" id="1.20.120.530">
    <property type="entry name" value="GntR ligand-binding domain-like"/>
    <property type="match status" value="1"/>
</dbReference>
<comment type="caution">
    <text evidence="5">The sequence shown here is derived from an EMBL/GenBank/DDBJ whole genome shotgun (WGS) entry which is preliminary data.</text>
</comment>
<dbReference type="InterPro" id="IPR000524">
    <property type="entry name" value="Tscrpt_reg_HTH_GntR"/>
</dbReference>
<keyword evidence="1" id="KW-0805">Transcription regulation</keyword>
<keyword evidence="2" id="KW-0238">DNA-binding</keyword>
<dbReference type="PANTHER" id="PTHR43537">
    <property type="entry name" value="TRANSCRIPTIONAL REGULATOR, GNTR FAMILY"/>
    <property type="match status" value="1"/>
</dbReference>
<dbReference type="InterPro" id="IPR036390">
    <property type="entry name" value="WH_DNA-bd_sf"/>
</dbReference>
<evidence type="ECO:0000313" key="6">
    <source>
        <dbReference type="Proteomes" id="UP000255207"/>
    </source>
</evidence>
<dbReference type="Proteomes" id="UP000255207">
    <property type="component" value="Unassembled WGS sequence"/>
</dbReference>
<dbReference type="SUPFAM" id="SSF48008">
    <property type="entry name" value="GntR ligand-binding domain-like"/>
    <property type="match status" value="1"/>
</dbReference>
<dbReference type="GO" id="GO:0003677">
    <property type="term" value="F:DNA binding"/>
    <property type="evidence" value="ECO:0007669"/>
    <property type="project" value="UniProtKB-KW"/>
</dbReference>
<name>A0A370KY60_9HYPH</name>
<dbReference type="OrthoDB" id="7846328at2"/>
<dbReference type="SUPFAM" id="SSF46785">
    <property type="entry name" value="Winged helix' DNA-binding domain"/>
    <property type="match status" value="1"/>
</dbReference>
<dbReference type="InterPro" id="IPR036388">
    <property type="entry name" value="WH-like_DNA-bd_sf"/>
</dbReference>
<dbReference type="PROSITE" id="PS50949">
    <property type="entry name" value="HTH_GNTR"/>
    <property type="match status" value="1"/>
</dbReference>
<dbReference type="SMART" id="SM00345">
    <property type="entry name" value="HTH_GNTR"/>
    <property type="match status" value="1"/>
</dbReference>
<dbReference type="Gene3D" id="1.10.10.10">
    <property type="entry name" value="Winged helix-like DNA-binding domain superfamily/Winged helix DNA-binding domain"/>
    <property type="match status" value="1"/>
</dbReference>
<reference evidence="6" key="1">
    <citation type="submission" date="2018-07" db="EMBL/GenBank/DDBJ databases">
        <authorList>
            <person name="Safronova V.I."/>
            <person name="Chirak E.R."/>
            <person name="Sazanova A.L."/>
        </authorList>
    </citation>
    <scope>NUCLEOTIDE SEQUENCE [LARGE SCALE GENOMIC DNA]</scope>
    <source>
        <strain evidence="6">RCAM04685</strain>
    </source>
</reference>
<dbReference type="Pfam" id="PF07729">
    <property type="entry name" value="FCD"/>
    <property type="match status" value="1"/>
</dbReference>
<accession>A0A370KY60</accession>
<protein>
    <submittedName>
        <fullName evidence="5">GntR family transcriptional regulator</fullName>
    </submittedName>
</protein>
<evidence type="ECO:0000256" key="2">
    <source>
        <dbReference type="ARBA" id="ARBA00023125"/>
    </source>
</evidence>
<feature type="domain" description="HTH gntR-type" evidence="4">
    <location>
        <begin position="18"/>
        <end position="85"/>
    </location>
</feature>
<dbReference type="CDD" id="cd07377">
    <property type="entry name" value="WHTH_GntR"/>
    <property type="match status" value="1"/>
</dbReference>
<evidence type="ECO:0000256" key="3">
    <source>
        <dbReference type="ARBA" id="ARBA00023163"/>
    </source>
</evidence>
<dbReference type="Pfam" id="PF00392">
    <property type="entry name" value="GntR"/>
    <property type="match status" value="1"/>
</dbReference>